<dbReference type="PANTHER" id="PTHR12596">
    <property type="entry name" value="EXPORTIN 4,7-RELATED"/>
    <property type="match status" value="1"/>
</dbReference>
<dbReference type="AlphaFoldDB" id="A0AAF0J912"/>
<evidence type="ECO:0000313" key="9">
    <source>
        <dbReference type="Proteomes" id="UP001217754"/>
    </source>
</evidence>
<evidence type="ECO:0000313" key="8">
    <source>
        <dbReference type="EMBL" id="WFD38202.1"/>
    </source>
</evidence>
<dbReference type="GO" id="GO:0006611">
    <property type="term" value="P:protein export from nucleus"/>
    <property type="evidence" value="ECO:0007669"/>
    <property type="project" value="TreeGrafter"/>
</dbReference>
<name>A0AAF0J912_9BASI</name>
<dbReference type="GO" id="GO:0005643">
    <property type="term" value="C:nuclear pore"/>
    <property type="evidence" value="ECO:0007669"/>
    <property type="project" value="TreeGrafter"/>
</dbReference>
<evidence type="ECO:0000256" key="6">
    <source>
        <dbReference type="ARBA" id="ARBA00022927"/>
    </source>
</evidence>
<dbReference type="GeneID" id="85224799"/>
<dbReference type="InterPro" id="IPR044189">
    <property type="entry name" value="XPO4/7-like"/>
</dbReference>
<keyword evidence="4" id="KW-0813">Transport</keyword>
<dbReference type="GO" id="GO:0005049">
    <property type="term" value="F:nuclear export signal receptor activity"/>
    <property type="evidence" value="ECO:0007669"/>
    <property type="project" value="InterPro"/>
</dbReference>
<evidence type="ECO:0000256" key="3">
    <source>
        <dbReference type="ARBA" id="ARBA00009466"/>
    </source>
</evidence>
<dbReference type="SUPFAM" id="SSF48371">
    <property type="entry name" value="ARM repeat"/>
    <property type="match status" value="1"/>
</dbReference>
<dbReference type="RefSeq" id="XP_060121099.1">
    <property type="nucleotide sequence ID" value="XM_060265116.1"/>
</dbReference>
<evidence type="ECO:0000256" key="5">
    <source>
        <dbReference type="ARBA" id="ARBA00022490"/>
    </source>
</evidence>
<reference evidence="8" key="1">
    <citation type="submission" date="2023-03" db="EMBL/GenBank/DDBJ databases">
        <title>Mating type loci evolution in Malassezia.</title>
        <authorList>
            <person name="Coelho M.A."/>
        </authorList>
    </citation>
    <scope>NUCLEOTIDE SEQUENCE</scope>
    <source>
        <strain evidence="8">CBS 9431</strain>
    </source>
</reference>
<keyword evidence="7" id="KW-0539">Nucleus</keyword>
<dbReference type="PANTHER" id="PTHR12596:SF1">
    <property type="entry name" value="EXPORTIN-4"/>
    <property type="match status" value="1"/>
</dbReference>
<evidence type="ECO:0000256" key="7">
    <source>
        <dbReference type="ARBA" id="ARBA00023242"/>
    </source>
</evidence>
<evidence type="ECO:0000256" key="1">
    <source>
        <dbReference type="ARBA" id="ARBA00004123"/>
    </source>
</evidence>
<keyword evidence="6" id="KW-0653">Protein transport</keyword>
<proteinExistence type="inferred from homology"/>
<comment type="subcellular location">
    <subcellularLocation>
        <location evidence="2">Cytoplasm</location>
    </subcellularLocation>
    <subcellularLocation>
        <location evidence="1">Nucleus</location>
    </subcellularLocation>
</comment>
<gene>
    <name evidence="8" type="ORF">MJAP1_001150</name>
</gene>
<evidence type="ECO:0000256" key="4">
    <source>
        <dbReference type="ARBA" id="ARBA00022448"/>
    </source>
</evidence>
<dbReference type="GO" id="GO:0005737">
    <property type="term" value="C:cytoplasm"/>
    <property type="evidence" value="ECO:0007669"/>
    <property type="project" value="UniProtKB-SubCell"/>
</dbReference>
<accession>A0AAF0J912</accession>
<keyword evidence="9" id="KW-1185">Reference proteome</keyword>
<keyword evidence="5" id="KW-0963">Cytoplasm</keyword>
<protein>
    <submittedName>
        <fullName evidence="8">Uncharacterized protein</fullName>
    </submittedName>
</protein>
<dbReference type="EMBL" id="CP119959">
    <property type="protein sequence ID" value="WFD38202.1"/>
    <property type="molecule type" value="Genomic_DNA"/>
</dbReference>
<organism evidence="8 9">
    <name type="scientific">Malassezia japonica</name>
    <dbReference type="NCBI Taxonomy" id="223818"/>
    <lineage>
        <taxon>Eukaryota</taxon>
        <taxon>Fungi</taxon>
        <taxon>Dikarya</taxon>
        <taxon>Basidiomycota</taxon>
        <taxon>Ustilaginomycotina</taxon>
        <taxon>Malasseziomycetes</taxon>
        <taxon>Malasseziales</taxon>
        <taxon>Malasseziaceae</taxon>
        <taxon>Malassezia</taxon>
    </lineage>
</organism>
<dbReference type="InterPro" id="IPR016024">
    <property type="entry name" value="ARM-type_fold"/>
</dbReference>
<comment type="similarity">
    <text evidence="3">Belongs to the exportin family.</text>
</comment>
<evidence type="ECO:0000256" key="2">
    <source>
        <dbReference type="ARBA" id="ARBA00004496"/>
    </source>
</evidence>
<dbReference type="Proteomes" id="UP001217754">
    <property type="component" value="Chromosome 2"/>
</dbReference>
<sequence length="1165" mass="120936">MSALTQLVQPSPAKEQVRHGVEGACRSLASVNAAERDAAGAALLQFAHSPDLVDESAFLLGCTDDASVHFHVLGALLSQLGRLDVSDEKREVRSLVSLSDWLLQAATVRRDAPAYVASRQMRAIVLLAKRAGGHIAALDPAPIVALVQHATSLIQSEHKAVGLQLALAIAQEMDVSALPGVDADGVQVGLSTDEHVWAHAVVQVHGMPVLLPATLQTLYASQDDIALLLPAALATSALLEWDWNAIPLLPAAAQQYAPAQLLEAVQRPGCESEGVPSGVADILLSPDLPGLLGSAARAAGSAADAMPDKALAARNAAHALRGALQHVAAYAPAENEGKWSAQRLAFAKALGTYVDETATRVAQSSVLTTELDVLRILAQIYQGLVSGHSGRVILAAGASEVEGLLHALAHLTQASFHAALYLAPSCADEESLAEADAAVTEVLALWRALLCALESPDAPPVLEAVHSHVRDHVVLAYQAGRLHAAQAAAANDSEMREEQASDAEAYDEQLTLYAALGRTCLGDAVGALAAAQVALQASLSAGPSDATWEQLHWLAMLTGHLVADAPAAETVSLPDAAVHSDTATQDALLALLHAMSLVLLPALLPHGPNDAHAASPQVVASLLVMTARWVPTYLLRTDSARVGAPLTGASGEHVLDTLLGEVRTALDVWRSDADVLIAAAALLESFAHTPGAMSVLLARDAMQGLVRDALTSLESLPDAAHAPLLRAFVRCLDTARDGPVSASDARAVYYPLVLEAVQARMASAVRASTAPQLAASVHSALRLVEVLAGCADPHTSRAVHEQLIAQLPAVVEIAQALTAHPDVLCAALQAVRAVLCALEELEVDHGPVAHSVHALLATVRPTLGDADAEEVWVLYLGTICALAQVCAPTDLAPLCDAGGVRTSDPAAVSAASFAAAMSFLSLETLAIVPVREALAECTVALLLKTSAVLLGSADGTPSDTPSPLVLLASGMRTAPLAVPSANPLEVVLRTAALLAGTADTTIDVQVTALAPAVGLLCARLPAVPPNTISAPQVQQSVDRLAWDLVRALFLRPLHLPLLSSLVLMLRSITLARVHAEWLGGQSSYVHALEVGCASVPLSDAHRAVLGEGVQGLVQQILTSQPPSPQNVAPALAARMHAKEEQKACLALCRAVRPQLLQARGVLCVQ</sequence>